<name>A0ACC0GPM5_9ERIC</name>
<dbReference type="EMBL" id="CM045766">
    <property type="protein sequence ID" value="KAI8002427.1"/>
    <property type="molecule type" value="Genomic_DNA"/>
</dbReference>
<sequence>MGSTNMTKLTVSLILMVEIWALNFNEIEGGPTTTFPSSPLGRSLLQAVNISEPMRQSDDAVRVDPLNHFKKYRGGYDVTNKHYWSSAIFTGIYGYAIGVLWLLCGLVNGGFLLATSFCCKNSNRKLKKKKGSHCHKQCYLWPILLATFFTVLAIVATGLVLGGNAKFHSRAKKVVDIVINTANDASQTIYNTTGAMKDISINLEASNGSSSYTGLLTSTSQKLDSEAAVIQSQAKKNRHAINKGLKIVYILTVVIISFNLVAVLALSVFGILRLQRAFYVFIVLCWLLTILCWFFFGVYFFIEKFEGDTCAALEDFQRDPYNSSLSSILPCNELLSAKSALSDVSAGIYNLVNEVNANISTSYQNIVQVCNPFSEPPEYQYQPNSCPSNTIKIGDIPRVLKTFTCSDANSGTCEGVLMSTNDFRTVEAYSNSIQTLLNAYPGMENLVQCQSVEEAFSEILQRHCKPLKRYTRMVWAALLFLSIIMVAVVLIWTVEAHYQQKYQFSDCSVKSHSMEAELMESGVAKGTKKDSNLNSVL</sequence>
<keyword evidence="2" id="KW-1185">Reference proteome</keyword>
<organism evidence="1 2">
    <name type="scientific">Camellia lanceoleosa</name>
    <dbReference type="NCBI Taxonomy" id="1840588"/>
    <lineage>
        <taxon>Eukaryota</taxon>
        <taxon>Viridiplantae</taxon>
        <taxon>Streptophyta</taxon>
        <taxon>Embryophyta</taxon>
        <taxon>Tracheophyta</taxon>
        <taxon>Spermatophyta</taxon>
        <taxon>Magnoliopsida</taxon>
        <taxon>eudicotyledons</taxon>
        <taxon>Gunneridae</taxon>
        <taxon>Pentapetalae</taxon>
        <taxon>asterids</taxon>
        <taxon>Ericales</taxon>
        <taxon>Theaceae</taxon>
        <taxon>Camellia</taxon>
    </lineage>
</organism>
<accession>A0ACC0GPM5</accession>
<comment type="caution">
    <text evidence="1">The sequence shown here is derived from an EMBL/GenBank/DDBJ whole genome shotgun (WGS) entry which is preliminary data.</text>
</comment>
<proteinExistence type="predicted"/>
<gene>
    <name evidence="1" type="ORF">LOK49_LG08G02034</name>
</gene>
<reference evidence="1 2" key="1">
    <citation type="journal article" date="2022" name="Plant J.">
        <title>Chromosome-level genome of Camellia lanceoleosa provides a valuable resource for understanding genome evolution and self-incompatibility.</title>
        <authorList>
            <person name="Gong W."/>
            <person name="Xiao S."/>
            <person name="Wang L."/>
            <person name="Liao Z."/>
            <person name="Chang Y."/>
            <person name="Mo W."/>
            <person name="Hu G."/>
            <person name="Li W."/>
            <person name="Zhao G."/>
            <person name="Zhu H."/>
            <person name="Hu X."/>
            <person name="Ji K."/>
            <person name="Xiang X."/>
            <person name="Song Q."/>
            <person name="Yuan D."/>
            <person name="Jin S."/>
            <person name="Zhang L."/>
        </authorList>
    </citation>
    <scope>NUCLEOTIDE SEQUENCE [LARGE SCALE GENOMIC DNA]</scope>
    <source>
        <strain evidence="1">SQ_2022a</strain>
    </source>
</reference>
<evidence type="ECO:0000313" key="2">
    <source>
        <dbReference type="Proteomes" id="UP001060215"/>
    </source>
</evidence>
<dbReference type="Proteomes" id="UP001060215">
    <property type="component" value="Chromosome 9"/>
</dbReference>
<evidence type="ECO:0000313" key="1">
    <source>
        <dbReference type="EMBL" id="KAI8002427.1"/>
    </source>
</evidence>
<protein>
    <submittedName>
        <fullName evidence="1">Uncharacterized protein</fullName>
    </submittedName>
</protein>